<keyword evidence="4 9" id="KW-0812">Transmembrane</keyword>
<dbReference type="AlphaFoldDB" id="E9GVR4"/>
<dbReference type="GO" id="GO:0005886">
    <property type="term" value="C:plasma membrane"/>
    <property type="evidence" value="ECO:0007669"/>
    <property type="project" value="UniProtKB-SubCell"/>
</dbReference>
<dbReference type="PANTHER" id="PTHR42643">
    <property type="entry name" value="IONOTROPIC RECEPTOR 20A-RELATED"/>
    <property type="match status" value="1"/>
</dbReference>
<keyword evidence="12" id="KW-1185">Reference proteome</keyword>
<organism evidence="11 12">
    <name type="scientific">Daphnia pulex</name>
    <name type="common">Water flea</name>
    <dbReference type="NCBI Taxonomy" id="6669"/>
    <lineage>
        <taxon>Eukaryota</taxon>
        <taxon>Metazoa</taxon>
        <taxon>Ecdysozoa</taxon>
        <taxon>Arthropoda</taxon>
        <taxon>Crustacea</taxon>
        <taxon>Branchiopoda</taxon>
        <taxon>Diplostraca</taxon>
        <taxon>Cladocera</taxon>
        <taxon>Anomopoda</taxon>
        <taxon>Daphniidae</taxon>
        <taxon>Daphnia</taxon>
    </lineage>
</organism>
<keyword evidence="6 9" id="KW-0472">Membrane</keyword>
<evidence type="ECO:0000313" key="11">
    <source>
        <dbReference type="EMBL" id="EFX76455.1"/>
    </source>
</evidence>
<comment type="subcellular location">
    <subcellularLocation>
        <location evidence="1">Cell membrane</location>
        <topology evidence="1">Multi-pass membrane protein</topology>
    </subcellularLocation>
</comment>
<dbReference type="InParanoid" id="E9GVR4"/>
<dbReference type="OrthoDB" id="6342774at2759"/>
<proteinExistence type="inferred from homology"/>
<dbReference type="Proteomes" id="UP000000305">
    <property type="component" value="Unassembled WGS sequence"/>
</dbReference>
<dbReference type="Pfam" id="PF00060">
    <property type="entry name" value="Lig_chan"/>
    <property type="match status" value="1"/>
</dbReference>
<evidence type="ECO:0000256" key="9">
    <source>
        <dbReference type="SAM" id="Phobius"/>
    </source>
</evidence>
<keyword evidence="7" id="KW-0675">Receptor</keyword>
<dbReference type="EMBL" id="GL732568">
    <property type="protein sequence ID" value="EFX76455.1"/>
    <property type="molecule type" value="Genomic_DNA"/>
</dbReference>
<dbReference type="InterPro" id="IPR052192">
    <property type="entry name" value="Insect_Ionotropic_Sensory_Rcpt"/>
</dbReference>
<keyword evidence="8" id="KW-0325">Glycoprotein</keyword>
<dbReference type="GO" id="GO:0050906">
    <property type="term" value="P:detection of stimulus involved in sensory perception"/>
    <property type="evidence" value="ECO:0007669"/>
    <property type="project" value="UniProtKB-ARBA"/>
</dbReference>
<evidence type="ECO:0000256" key="6">
    <source>
        <dbReference type="ARBA" id="ARBA00023136"/>
    </source>
</evidence>
<dbReference type="HOGENOM" id="CLU_1476609_0_0_1"/>
<protein>
    <recommendedName>
        <fullName evidence="10">Ionotropic glutamate receptor C-terminal domain-containing protein</fullName>
    </recommendedName>
</protein>
<dbReference type="InterPro" id="IPR001320">
    <property type="entry name" value="Iontro_rcpt_C"/>
</dbReference>
<sequence>MGQLVRNEVDMSISFGPWFYSRSMAVDMTGTVILDDISIVVPYPKHNTDAAGYLYAFSYLTWGFTFASFSLSTLFIWIVAHVGLQQKGEQKLGIIMVYVLSVCLGQGGFLRSYSLASRIIQGAFLLVLLVITYAFTGIVTSMITTPKYQFVVRSIEEVANNDEIMPLIIEESSTHVAFEVKMF</sequence>
<evidence type="ECO:0000313" key="12">
    <source>
        <dbReference type="Proteomes" id="UP000000305"/>
    </source>
</evidence>
<gene>
    <name evidence="11" type="ORF">DAPPUDRAFT_107032</name>
</gene>
<evidence type="ECO:0000256" key="4">
    <source>
        <dbReference type="ARBA" id="ARBA00022692"/>
    </source>
</evidence>
<evidence type="ECO:0000259" key="10">
    <source>
        <dbReference type="Pfam" id="PF00060"/>
    </source>
</evidence>
<name>E9GVR4_DAPPU</name>
<evidence type="ECO:0000256" key="7">
    <source>
        <dbReference type="ARBA" id="ARBA00023170"/>
    </source>
</evidence>
<keyword evidence="5 9" id="KW-1133">Transmembrane helix</keyword>
<dbReference type="KEGG" id="dpx:DAPPUDRAFT_107032"/>
<dbReference type="GO" id="GO:0015276">
    <property type="term" value="F:ligand-gated monoatomic ion channel activity"/>
    <property type="evidence" value="ECO:0007669"/>
    <property type="project" value="InterPro"/>
</dbReference>
<evidence type="ECO:0000256" key="8">
    <source>
        <dbReference type="ARBA" id="ARBA00023180"/>
    </source>
</evidence>
<reference evidence="11 12" key="1">
    <citation type="journal article" date="2011" name="Science">
        <title>The ecoresponsive genome of Daphnia pulex.</title>
        <authorList>
            <person name="Colbourne J.K."/>
            <person name="Pfrender M.E."/>
            <person name="Gilbert D."/>
            <person name="Thomas W.K."/>
            <person name="Tucker A."/>
            <person name="Oakley T.H."/>
            <person name="Tokishita S."/>
            <person name="Aerts A."/>
            <person name="Arnold G.J."/>
            <person name="Basu M.K."/>
            <person name="Bauer D.J."/>
            <person name="Caceres C.E."/>
            <person name="Carmel L."/>
            <person name="Casola C."/>
            <person name="Choi J.H."/>
            <person name="Detter J.C."/>
            <person name="Dong Q."/>
            <person name="Dusheyko S."/>
            <person name="Eads B.D."/>
            <person name="Frohlich T."/>
            <person name="Geiler-Samerotte K.A."/>
            <person name="Gerlach D."/>
            <person name="Hatcher P."/>
            <person name="Jogdeo S."/>
            <person name="Krijgsveld J."/>
            <person name="Kriventseva E.V."/>
            <person name="Kultz D."/>
            <person name="Laforsch C."/>
            <person name="Lindquist E."/>
            <person name="Lopez J."/>
            <person name="Manak J.R."/>
            <person name="Muller J."/>
            <person name="Pangilinan J."/>
            <person name="Patwardhan R.P."/>
            <person name="Pitluck S."/>
            <person name="Pritham E.J."/>
            <person name="Rechtsteiner A."/>
            <person name="Rho M."/>
            <person name="Rogozin I.B."/>
            <person name="Sakarya O."/>
            <person name="Salamov A."/>
            <person name="Schaack S."/>
            <person name="Shapiro H."/>
            <person name="Shiga Y."/>
            <person name="Skalitzky C."/>
            <person name="Smith Z."/>
            <person name="Souvorov A."/>
            <person name="Sung W."/>
            <person name="Tang Z."/>
            <person name="Tsuchiya D."/>
            <person name="Tu H."/>
            <person name="Vos H."/>
            <person name="Wang M."/>
            <person name="Wolf Y.I."/>
            <person name="Yamagata H."/>
            <person name="Yamada T."/>
            <person name="Ye Y."/>
            <person name="Shaw J.R."/>
            <person name="Andrews J."/>
            <person name="Crease T.J."/>
            <person name="Tang H."/>
            <person name="Lucas S.M."/>
            <person name="Robertson H.M."/>
            <person name="Bork P."/>
            <person name="Koonin E.V."/>
            <person name="Zdobnov E.M."/>
            <person name="Grigoriev I.V."/>
            <person name="Lynch M."/>
            <person name="Boore J.L."/>
        </authorList>
    </citation>
    <scope>NUCLEOTIDE SEQUENCE [LARGE SCALE GENOMIC DNA]</scope>
</reference>
<feature type="transmembrane region" description="Helical" evidence="9">
    <location>
        <begin position="119"/>
        <end position="143"/>
    </location>
</feature>
<accession>E9GVR4</accession>
<evidence type="ECO:0000256" key="5">
    <source>
        <dbReference type="ARBA" id="ARBA00022989"/>
    </source>
</evidence>
<feature type="transmembrane region" description="Helical" evidence="9">
    <location>
        <begin position="92"/>
        <end position="113"/>
    </location>
</feature>
<evidence type="ECO:0000256" key="3">
    <source>
        <dbReference type="ARBA" id="ARBA00022475"/>
    </source>
</evidence>
<dbReference type="PANTHER" id="PTHR42643:SF24">
    <property type="entry name" value="IONOTROPIC RECEPTOR 60A"/>
    <property type="match status" value="1"/>
</dbReference>
<evidence type="ECO:0000256" key="2">
    <source>
        <dbReference type="ARBA" id="ARBA00008685"/>
    </source>
</evidence>
<dbReference type="Gene3D" id="1.10.287.70">
    <property type="match status" value="1"/>
</dbReference>
<evidence type="ECO:0000256" key="1">
    <source>
        <dbReference type="ARBA" id="ARBA00004651"/>
    </source>
</evidence>
<feature type="transmembrane region" description="Helical" evidence="9">
    <location>
        <begin position="59"/>
        <end position="80"/>
    </location>
</feature>
<keyword evidence="3" id="KW-1003">Cell membrane</keyword>
<feature type="domain" description="Ionotropic glutamate receptor C-terminal" evidence="10">
    <location>
        <begin position="61"/>
        <end position="162"/>
    </location>
</feature>
<comment type="similarity">
    <text evidence="2">Belongs to the glutamate-gated ion channel (TC 1.A.10.1) family.</text>
</comment>